<feature type="domain" description="Nodulin-like" evidence="6">
    <location>
        <begin position="94"/>
        <end position="152"/>
    </location>
</feature>
<accession>A0A438ILS4</accession>
<evidence type="ECO:0000256" key="1">
    <source>
        <dbReference type="ARBA" id="ARBA00004141"/>
    </source>
</evidence>
<feature type="domain" description="NFD4 C-terminal" evidence="7">
    <location>
        <begin position="255"/>
        <end position="451"/>
    </location>
</feature>
<reference evidence="8 9" key="1">
    <citation type="journal article" date="2018" name="PLoS Genet.">
        <title>Population sequencing reveals clonal diversity and ancestral inbreeding in the grapevine cultivar Chardonnay.</title>
        <authorList>
            <person name="Roach M.J."/>
            <person name="Johnson D.L."/>
            <person name="Bohlmann J."/>
            <person name="van Vuuren H.J."/>
            <person name="Jones S.J."/>
            <person name="Pretorius I.S."/>
            <person name="Schmidt S.A."/>
            <person name="Borneman A.R."/>
        </authorList>
    </citation>
    <scope>NUCLEOTIDE SEQUENCE [LARGE SCALE GENOMIC DNA]</scope>
    <source>
        <strain evidence="9">cv. Chardonnay</strain>
        <tissue evidence="8">Leaf</tissue>
    </source>
</reference>
<dbReference type="EMBL" id="QGNW01000098">
    <property type="protein sequence ID" value="RVW97633.1"/>
    <property type="molecule type" value="Genomic_DNA"/>
</dbReference>
<proteinExistence type="predicted"/>
<organism evidence="8 9">
    <name type="scientific">Vitis vinifera</name>
    <name type="common">Grape</name>
    <dbReference type="NCBI Taxonomy" id="29760"/>
    <lineage>
        <taxon>Eukaryota</taxon>
        <taxon>Viridiplantae</taxon>
        <taxon>Streptophyta</taxon>
        <taxon>Embryophyta</taxon>
        <taxon>Tracheophyta</taxon>
        <taxon>Spermatophyta</taxon>
        <taxon>Magnoliopsida</taxon>
        <taxon>eudicotyledons</taxon>
        <taxon>Gunneridae</taxon>
        <taxon>Pentapetalae</taxon>
        <taxon>rosids</taxon>
        <taxon>Vitales</taxon>
        <taxon>Vitaceae</taxon>
        <taxon>Viteae</taxon>
        <taxon>Vitis</taxon>
    </lineage>
</organism>
<protein>
    <recommendedName>
        <fullName evidence="10">Nodulin-like domain-containing protein</fullName>
    </recommendedName>
</protein>
<dbReference type="Proteomes" id="UP000288805">
    <property type="component" value="Unassembled WGS sequence"/>
</dbReference>
<dbReference type="SUPFAM" id="SSF103473">
    <property type="entry name" value="MFS general substrate transporter"/>
    <property type="match status" value="1"/>
</dbReference>
<dbReference type="AlphaFoldDB" id="A0A438ILS4"/>
<keyword evidence="2 5" id="KW-0812">Transmembrane</keyword>
<evidence type="ECO:0000259" key="6">
    <source>
        <dbReference type="Pfam" id="PF06813"/>
    </source>
</evidence>
<feature type="transmembrane region" description="Helical" evidence="5">
    <location>
        <begin position="424"/>
        <end position="445"/>
    </location>
</feature>
<keyword evidence="3 5" id="KW-1133">Transmembrane helix</keyword>
<evidence type="ECO:0000313" key="9">
    <source>
        <dbReference type="Proteomes" id="UP000288805"/>
    </source>
</evidence>
<feature type="transmembrane region" description="Helical" evidence="5">
    <location>
        <begin position="369"/>
        <end position="389"/>
    </location>
</feature>
<dbReference type="PANTHER" id="PTHR21576">
    <property type="entry name" value="UNCHARACTERIZED NODULIN-LIKE PROTEIN"/>
    <property type="match status" value="1"/>
</dbReference>
<dbReference type="GO" id="GO:0016020">
    <property type="term" value="C:membrane"/>
    <property type="evidence" value="ECO:0007669"/>
    <property type="project" value="UniProtKB-SubCell"/>
</dbReference>
<comment type="subcellular location">
    <subcellularLocation>
        <location evidence="1">Membrane</location>
        <topology evidence="1">Multi-pass membrane protein</topology>
    </subcellularLocation>
</comment>
<dbReference type="InterPro" id="IPR010658">
    <property type="entry name" value="Nodulin-like"/>
</dbReference>
<dbReference type="InterPro" id="IPR036259">
    <property type="entry name" value="MFS_trans_sf"/>
</dbReference>
<feature type="transmembrane region" description="Helical" evidence="5">
    <location>
        <begin position="335"/>
        <end position="357"/>
    </location>
</feature>
<dbReference type="Pfam" id="PF06813">
    <property type="entry name" value="Nodulin-like"/>
    <property type="match status" value="2"/>
</dbReference>
<evidence type="ECO:0000313" key="8">
    <source>
        <dbReference type="EMBL" id="RVW97633.1"/>
    </source>
</evidence>
<evidence type="ECO:0000256" key="2">
    <source>
        <dbReference type="ARBA" id="ARBA00022692"/>
    </source>
</evidence>
<feature type="transmembrane region" description="Helical" evidence="5">
    <location>
        <begin position="311"/>
        <end position="329"/>
    </location>
</feature>
<dbReference type="Pfam" id="PF23262">
    <property type="entry name" value="NFD4_C"/>
    <property type="match status" value="1"/>
</dbReference>
<feature type="domain" description="Nodulin-like" evidence="6">
    <location>
        <begin position="23"/>
        <end position="86"/>
    </location>
</feature>
<evidence type="ECO:0000256" key="5">
    <source>
        <dbReference type="SAM" id="Phobius"/>
    </source>
</evidence>
<dbReference type="PANTHER" id="PTHR21576:SF84">
    <property type="entry name" value="FAMILY PROTEIN, PUTATIVE, EXPRESSED-RELATED"/>
    <property type="match status" value="1"/>
</dbReference>
<evidence type="ECO:0008006" key="10">
    <source>
        <dbReference type="Google" id="ProtNLM"/>
    </source>
</evidence>
<feature type="transmembrane region" description="Helical" evidence="5">
    <location>
        <begin position="24"/>
        <end position="46"/>
    </location>
</feature>
<dbReference type="InterPro" id="IPR056555">
    <property type="entry name" value="NFD4_C"/>
</dbReference>
<sequence>MVDEGGGWANDMRSLTLQILTGRWFMVFATFLILSASGATYMFGLYSSTIKSTLGYDQTTLNLISFCKDLGANVGVLAGLINECLEKYSNPMSGTCASTYVSVPIQSFSNTGALVTCVKNFPESRGVVLGILKGYQGLSSAIITQMTIQIMKVSLQKEEHNVFYHFLYISLGLAGGIQSLEVQATGPESRHRDFSVAPTIAARVHSCRKLTEASFLPIKRVPPTGERGRLHHTSSPFQHRLVDSGLSFNLRSGRSLTVVDNLGQIGTSLGYPTRSLSTFISLVSIWNYLGRVAAGSISETLLTKYKFPRPLMLTLILLLSCVGHLLIAFNIKNSLYVASVIIGFCFGAQWALLYAIISEIFGLKHYSTFFNFAGVASPIGSYLLNVRVAGHLYDKEAKRQMAALGIQRKPGEELNCSGVECFKLAFIIITGVTIFGSLVSFMLVIRTRRFYQTDIYKKFREEAKADEAKTVTVTNG</sequence>
<evidence type="ECO:0000259" key="7">
    <source>
        <dbReference type="Pfam" id="PF23262"/>
    </source>
</evidence>
<keyword evidence="4 5" id="KW-0472">Membrane</keyword>
<dbReference type="Gene3D" id="1.20.1250.20">
    <property type="entry name" value="MFS general substrate transporter like domains"/>
    <property type="match status" value="1"/>
</dbReference>
<comment type="caution">
    <text evidence="8">The sequence shown here is derived from an EMBL/GenBank/DDBJ whole genome shotgun (WGS) entry which is preliminary data.</text>
</comment>
<name>A0A438ILS4_VITVI</name>
<evidence type="ECO:0000256" key="4">
    <source>
        <dbReference type="ARBA" id="ARBA00023136"/>
    </source>
</evidence>
<evidence type="ECO:0000256" key="3">
    <source>
        <dbReference type="ARBA" id="ARBA00022989"/>
    </source>
</evidence>
<gene>
    <name evidence="8" type="ORF">CK203_028021</name>
</gene>